<dbReference type="NCBIfam" id="TIGR01644">
    <property type="entry name" value="phage_P2_V"/>
    <property type="match status" value="1"/>
</dbReference>
<organism evidence="2 3">
    <name type="scientific">Lysobacter cavernae</name>
    <dbReference type="NCBI Taxonomy" id="1685901"/>
    <lineage>
        <taxon>Bacteria</taxon>
        <taxon>Pseudomonadati</taxon>
        <taxon>Pseudomonadota</taxon>
        <taxon>Gammaproteobacteria</taxon>
        <taxon>Lysobacterales</taxon>
        <taxon>Lysobacteraceae</taxon>
        <taxon>Lysobacter</taxon>
    </lineage>
</organism>
<protein>
    <submittedName>
        <fullName evidence="2">Phage baseplate assembly protein V</fullName>
    </submittedName>
</protein>
<evidence type="ECO:0000313" key="3">
    <source>
        <dbReference type="Proteomes" id="UP001595740"/>
    </source>
</evidence>
<dbReference type="InterPro" id="IPR044033">
    <property type="entry name" value="GpV-like_apex"/>
</dbReference>
<evidence type="ECO:0000259" key="1">
    <source>
        <dbReference type="Pfam" id="PF04717"/>
    </source>
</evidence>
<dbReference type="InterPro" id="IPR006531">
    <property type="entry name" value="Gp5/Vgr_OB"/>
</dbReference>
<accession>A0ABV7RLH2</accession>
<dbReference type="InterPro" id="IPR013046">
    <property type="entry name" value="GpV/Gp45"/>
</dbReference>
<dbReference type="Pfam" id="PF04717">
    <property type="entry name" value="Phage_base_V"/>
    <property type="match status" value="1"/>
</dbReference>
<sequence>MDQVSELQRQLGNAIRLGTVAEVDLAAARCRIDTGDIKTDFVPWFVPRAGQTIEWSAPVAGEQGVLLCPGGDTHGAVFLRGVYSDAFPAPGNAAAKHLVRFPDAALVEYDHVAHALKAALPSGGTAEITADGGVTINGPLTVNGDTEINGHTQVNGDADVSGTATVQTDVIGGGVSLKNHKTTGVMAGGALSGPPQ</sequence>
<keyword evidence="3" id="KW-1185">Reference proteome</keyword>
<dbReference type="RefSeq" id="WP_386756684.1">
    <property type="nucleotide sequence ID" value="NZ_JBHRXK010000001.1"/>
</dbReference>
<dbReference type="Pfam" id="PF18946">
    <property type="entry name" value="Apex"/>
    <property type="match status" value="1"/>
</dbReference>
<dbReference type="InterPro" id="IPR037026">
    <property type="entry name" value="Vgr_OB-fold_dom_sf"/>
</dbReference>
<feature type="domain" description="Gp5/Type VI secretion system Vgr protein OB-fold" evidence="1">
    <location>
        <begin position="16"/>
        <end position="83"/>
    </location>
</feature>
<dbReference type="Proteomes" id="UP001595740">
    <property type="component" value="Unassembled WGS sequence"/>
</dbReference>
<dbReference type="Gene3D" id="2.40.50.230">
    <property type="entry name" value="Gp5 N-terminal domain"/>
    <property type="match status" value="1"/>
</dbReference>
<dbReference type="EMBL" id="JBHRXK010000001">
    <property type="protein sequence ID" value="MFC3549451.1"/>
    <property type="molecule type" value="Genomic_DNA"/>
</dbReference>
<comment type="caution">
    <text evidence="2">The sequence shown here is derived from an EMBL/GenBank/DDBJ whole genome shotgun (WGS) entry which is preliminary data.</text>
</comment>
<proteinExistence type="predicted"/>
<evidence type="ECO:0000313" key="2">
    <source>
        <dbReference type="EMBL" id="MFC3549451.1"/>
    </source>
</evidence>
<reference evidence="3" key="1">
    <citation type="journal article" date="2019" name="Int. J. Syst. Evol. Microbiol.">
        <title>The Global Catalogue of Microorganisms (GCM) 10K type strain sequencing project: providing services to taxonomists for standard genome sequencing and annotation.</title>
        <authorList>
            <consortium name="The Broad Institute Genomics Platform"/>
            <consortium name="The Broad Institute Genome Sequencing Center for Infectious Disease"/>
            <person name="Wu L."/>
            <person name="Ma J."/>
        </authorList>
    </citation>
    <scope>NUCLEOTIDE SEQUENCE [LARGE SCALE GENOMIC DNA]</scope>
    <source>
        <strain evidence="3">KCTC 42875</strain>
    </source>
</reference>
<gene>
    <name evidence="2" type="ORF">ACFOLC_00305</name>
</gene>
<name>A0ABV7RLH2_9GAMM</name>
<dbReference type="Gene3D" id="6.20.150.10">
    <property type="match status" value="1"/>
</dbReference>